<dbReference type="SMART" id="SM00360">
    <property type="entry name" value="RRM"/>
    <property type="match status" value="2"/>
</dbReference>
<dbReference type="KEGG" id="rsz:108856942"/>
<evidence type="ECO:0000256" key="2">
    <source>
        <dbReference type="ARBA" id="ARBA00022737"/>
    </source>
</evidence>
<sequence>MAAIAEDPTTDVVVVKEVHEICINKDSEKIINDKTEMTSHETESELKPESELDMQKLVAIFKKLNPLAKEFFPSYYNPKKNGETAKGDQFDDLTTAKKQSGEEFGSDGKKDDINRKRKNNNSQGRRRLTGRISKAQREDSIRRTVYVSDIDQSVTEEGLAALFSNCGQVVDCRICGDPHSVLRFAFVEFADDQGAHKALSLGGTMLGYYPVRVLPSKTAILPVNPTFLPRSEDEREMCSRTIYCTNIDKKVSQADMRNFFESACGEVTRLRLLGDQLHSTRIAFVEFALADSATRALNCSGMVIGSQPIRVSPSKTPVRPRITRPPSTN</sequence>
<dbReference type="Proteomes" id="UP000504610">
    <property type="component" value="Chromosome 5"/>
</dbReference>
<evidence type="ECO:0000256" key="1">
    <source>
        <dbReference type="ARBA" id="ARBA00004123"/>
    </source>
</evidence>
<dbReference type="Pfam" id="PF00076">
    <property type="entry name" value="RRM_1"/>
    <property type="match status" value="2"/>
</dbReference>
<evidence type="ECO:0000256" key="3">
    <source>
        <dbReference type="ARBA" id="ARBA00022884"/>
    </source>
</evidence>
<keyword evidence="4" id="KW-0539">Nucleus</keyword>
<accession>A0A6J0NQC2</accession>
<dbReference type="PANTHER" id="PTHR32343:SF22">
    <property type="entry name" value="LD29830P"/>
    <property type="match status" value="1"/>
</dbReference>
<organism evidence="8 9">
    <name type="scientific">Raphanus sativus</name>
    <name type="common">Radish</name>
    <name type="synonym">Raphanus raphanistrum var. sativus</name>
    <dbReference type="NCBI Taxonomy" id="3726"/>
    <lineage>
        <taxon>Eukaryota</taxon>
        <taxon>Viridiplantae</taxon>
        <taxon>Streptophyta</taxon>
        <taxon>Embryophyta</taxon>
        <taxon>Tracheophyta</taxon>
        <taxon>Spermatophyta</taxon>
        <taxon>Magnoliopsida</taxon>
        <taxon>eudicotyledons</taxon>
        <taxon>Gunneridae</taxon>
        <taxon>Pentapetalae</taxon>
        <taxon>rosids</taxon>
        <taxon>malvids</taxon>
        <taxon>Brassicales</taxon>
        <taxon>Brassicaceae</taxon>
        <taxon>Brassiceae</taxon>
        <taxon>Raphanus</taxon>
    </lineage>
</organism>
<feature type="region of interest" description="Disordered" evidence="6">
    <location>
        <begin position="310"/>
        <end position="329"/>
    </location>
</feature>
<dbReference type="AlphaFoldDB" id="A0A6J0NQC2"/>
<evidence type="ECO:0000256" key="6">
    <source>
        <dbReference type="SAM" id="MobiDB-lite"/>
    </source>
</evidence>
<reference evidence="9" key="2">
    <citation type="submission" date="2025-08" db="UniProtKB">
        <authorList>
            <consortium name="RefSeq"/>
        </authorList>
    </citation>
    <scope>IDENTIFICATION</scope>
    <source>
        <tissue evidence="9">Leaf</tissue>
    </source>
</reference>
<dbReference type="GeneID" id="108856942"/>
<dbReference type="SUPFAM" id="SSF54928">
    <property type="entry name" value="RNA-binding domain, RBD"/>
    <property type="match status" value="2"/>
</dbReference>
<dbReference type="InterPro" id="IPR000504">
    <property type="entry name" value="RRM_dom"/>
</dbReference>
<dbReference type="GO" id="GO:0005634">
    <property type="term" value="C:nucleus"/>
    <property type="evidence" value="ECO:0007669"/>
    <property type="project" value="UniProtKB-SubCell"/>
</dbReference>
<dbReference type="PANTHER" id="PTHR32343">
    <property type="entry name" value="SERINE/ARGININE-RICH SPLICING FACTOR"/>
    <property type="match status" value="1"/>
</dbReference>
<dbReference type="InterPro" id="IPR034823">
    <property type="entry name" value="CID8-like_RRM1"/>
</dbReference>
<dbReference type="InterPro" id="IPR034825">
    <property type="entry name" value="CID8-like_RRM2"/>
</dbReference>
<evidence type="ECO:0000313" key="9">
    <source>
        <dbReference type="RefSeq" id="XP_018486351.1"/>
    </source>
</evidence>
<proteinExistence type="predicted"/>
<dbReference type="GO" id="GO:0003729">
    <property type="term" value="F:mRNA binding"/>
    <property type="evidence" value="ECO:0007669"/>
    <property type="project" value="UniProtKB-ARBA"/>
</dbReference>
<dbReference type="Pfam" id="PF07145">
    <property type="entry name" value="PAM2"/>
    <property type="match status" value="1"/>
</dbReference>
<feature type="domain" description="RRM" evidence="7">
    <location>
        <begin position="143"/>
        <end position="218"/>
    </location>
</feature>
<dbReference type="FunFam" id="3.30.70.330:FF:000665">
    <property type="entry name" value="Polyadenylate-binding protein-interacting protein 10"/>
    <property type="match status" value="1"/>
</dbReference>
<protein>
    <submittedName>
        <fullName evidence="9">Polyadenylate-binding protein-interacting protein 9</fullName>
    </submittedName>
</protein>
<evidence type="ECO:0000259" key="7">
    <source>
        <dbReference type="PROSITE" id="PS50102"/>
    </source>
</evidence>
<dbReference type="PROSITE" id="PS50102">
    <property type="entry name" value="RRM"/>
    <property type="match status" value="2"/>
</dbReference>
<gene>
    <name evidence="9" type="primary">LOC108856942</name>
</gene>
<dbReference type="InterPro" id="IPR012677">
    <property type="entry name" value="Nucleotide-bd_a/b_plait_sf"/>
</dbReference>
<dbReference type="RefSeq" id="XP_018486351.1">
    <property type="nucleotide sequence ID" value="XM_018630849.2"/>
</dbReference>
<keyword evidence="3 5" id="KW-0694">RNA-binding</keyword>
<dbReference type="Gene3D" id="3.30.70.330">
    <property type="match status" value="2"/>
</dbReference>
<keyword evidence="2" id="KW-0677">Repeat</keyword>
<evidence type="ECO:0000256" key="5">
    <source>
        <dbReference type="PROSITE-ProRule" id="PRU00176"/>
    </source>
</evidence>
<dbReference type="CDD" id="cd12459">
    <property type="entry name" value="RRM1_CID8_like"/>
    <property type="match status" value="1"/>
</dbReference>
<dbReference type="FunFam" id="3.30.70.330:FF:000530">
    <property type="entry name" value="Polyadenylate-binding protein-interacting protein 11"/>
    <property type="match status" value="1"/>
</dbReference>
<dbReference type="InterPro" id="IPR035979">
    <property type="entry name" value="RBD_domain_sf"/>
</dbReference>
<feature type="domain" description="RRM" evidence="7">
    <location>
        <begin position="240"/>
        <end position="316"/>
    </location>
</feature>
<dbReference type="CDD" id="cd12460">
    <property type="entry name" value="RRM2_CID8_like"/>
    <property type="match status" value="1"/>
</dbReference>
<keyword evidence="8" id="KW-1185">Reference proteome</keyword>
<evidence type="ECO:0000256" key="4">
    <source>
        <dbReference type="ARBA" id="ARBA00023242"/>
    </source>
</evidence>
<dbReference type="InterPro" id="IPR009818">
    <property type="entry name" value="PAM2_motif"/>
</dbReference>
<dbReference type="OrthoDB" id="7763451at2759"/>
<comment type="subcellular location">
    <subcellularLocation>
        <location evidence="1">Nucleus</location>
    </subcellularLocation>
</comment>
<feature type="compositionally biased region" description="Basic residues" evidence="6">
    <location>
        <begin position="115"/>
        <end position="129"/>
    </location>
</feature>
<reference evidence="8" key="1">
    <citation type="journal article" date="2019" name="Database">
        <title>The radish genome database (RadishGD): an integrated information resource for radish genomics.</title>
        <authorList>
            <person name="Yu H.J."/>
            <person name="Baek S."/>
            <person name="Lee Y.J."/>
            <person name="Cho A."/>
            <person name="Mun J.H."/>
        </authorList>
    </citation>
    <scope>NUCLEOTIDE SEQUENCE [LARGE SCALE GENOMIC DNA]</scope>
    <source>
        <strain evidence="8">cv. WK10039</strain>
    </source>
</reference>
<feature type="region of interest" description="Disordered" evidence="6">
    <location>
        <begin position="96"/>
        <end position="135"/>
    </location>
</feature>
<name>A0A6J0NQC2_RAPSA</name>
<evidence type="ECO:0000313" key="8">
    <source>
        <dbReference type="Proteomes" id="UP000504610"/>
    </source>
</evidence>